<organism evidence="2 3">
    <name type="scientific">Striga asiatica</name>
    <name type="common">Asiatic witchweed</name>
    <name type="synonym">Buchnera asiatica</name>
    <dbReference type="NCBI Taxonomy" id="4170"/>
    <lineage>
        <taxon>Eukaryota</taxon>
        <taxon>Viridiplantae</taxon>
        <taxon>Streptophyta</taxon>
        <taxon>Embryophyta</taxon>
        <taxon>Tracheophyta</taxon>
        <taxon>Spermatophyta</taxon>
        <taxon>Magnoliopsida</taxon>
        <taxon>eudicotyledons</taxon>
        <taxon>Gunneridae</taxon>
        <taxon>Pentapetalae</taxon>
        <taxon>asterids</taxon>
        <taxon>lamiids</taxon>
        <taxon>Lamiales</taxon>
        <taxon>Orobanchaceae</taxon>
        <taxon>Buchnereae</taxon>
        <taxon>Striga</taxon>
    </lineage>
</organism>
<accession>A0A5A7PNU4</accession>
<sequence length="226" mass="25625">MVSNFIVYFSIFAHPTIFLGLSFDDLHFRPNSFVVCGWRGTKVQFLEIRGVELRNKLLLERMQLRFTVHQQGLEPEVLLPEGLDVGPQPLGLDLCAQQAPSEIARQMHLFRDCCYDSALSRIRMIRLRSSSSAAPVEHKLVPSERTSDFEFTPFPPENTSDFTLFPRLYKMFLNECLSGFASITAFHLAVSISACFLITFDDLTSFKSISFSSASSFDFLSKADKI</sequence>
<proteinExistence type="predicted"/>
<keyword evidence="3" id="KW-1185">Reference proteome</keyword>
<evidence type="ECO:0000313" key="2">
    <source>
        <dbReference type="EMBL" id="GER34301.1"/>
    </source>
</evidence>
<dbReference type="AlphaFoldDB" id="A0A5A7PNU4"/>
<keyword evidence="1" id="KW-0472">Membrane</keyword>
<evidence type="ECO:0000313" key="3">
    <source>
        <dbReference type="Proteomes" id="UP000325081"/>
    </source>
</evidence>
<keyword evidence="1" id="KW-0812">Transmembrane</keyword>
<evidence type="ECO:0000256" key="1">
    <source>
        <dbReference type="SAM" id="Phobius"/>
    </source>
</evidence>
<keyword evidence="1" id="KW-1133">Transmembrane helix</keyword>
<gene>
    <name evidence="2" type="ORF">STAS_10517</name>
</gene>
<dbReference type="EMBL" id="BKCP01004872">
    <property type="protein sequence ID" value="GER34301.1"/>
    <property type="molecule type" value="Genomic_DNA"/>
</dbReference>
<feature type="transmembrane region" description="Helical" evidence="1">
    <location>
        <begin position="6"/>
        <end position="23"/>
    </location>
</feature>
<feature type="transmembrane region" description="Helical" evidence="1">
    <location>
        <begin position="177"/>
        <end position="200"/>
    </location>
</feature>
<reference evidence="3" key="1">
    <citation type="journal article" date="2019" name="Curr. Biol.">
        <title>Genome Sequence of Striga asiatica Provides Insight into the Evolution of Plant Parasitism.</title>
        <authorList>
            <person name="Yoshida S."/>
            <person name="Kim S."/>
            <person name="Wafula E.K."/>
            <person name="Tanskanen J."/>
            <person name="Kim Y.M."/>
            <person name="Honaas L."/>
            <person name="Yang Z."/>
            <person name="Spallek T."/>
            <person name="Conn C.E."/>
            <person name="Ichihashi Y."/>
            <person name="Cheong K."/>
            <person name="Cui S."/>
            <person name="Der J.P."/>
            <person name="Gundlach H."/>
            <person name="Jiao Y."/>
            <person name="Hori C."/>
            <person name="Ishida J.K."/>
            <person name="Kasahara H."/>
            <person name="Kiba T."/>
            <person name="Kim M.S."/>
            <person name="Koo N."/>
            <person name="Laohavisit A."/>
            <person name="Lee Y.H."/>
            <person name="Lumba S."/>
            <person name="McCourt P."/>
            <person name="Mortimer J.C."/>
            <person name="Mutuku J.M."/>
            <person name="Nomura T."/>
            <person name="Sasaki-Sekimoto Y."/>
            <person name="Seto Y."/>
            <person name="Wang Y."/>
            <person name="Wakatake T."/>
            <person name="Sakakibara H."/>
            <person name="Demura T."/>
            <person name="Yamaguchi S."/>
            <person name="Yoneyama K."/>
            <person name="Manabe R.I."/>
            <person name="Nelson D.C."/>
            <person name="Schulman A.H."/>
            <person name="Timko M.P."/>
            <person name="dePamphilis C.W."/>
            <person name="Choi D."/>
            <person name="Shirasu K."/>
        </authorList>
    </citation>
    <scope>NUCLEOTIDE SEQUENCE [LARGE SCALE GENOMIC DNA]</scope>
    <source>
        <strain evidence="3">cv. UVA1</strain>
    </source>
</reference>
<name>A0A5A7PNU4_STRAF</name>
<dbReference type="Proteomes" id="UP000325081">
    <property type="component" value="Unassembled WGS sequence"/>
</dbReference>
<protein>
    <submittedName>
        <fullName evidence="2">DNA polymerase epsilon catalytic subunit A</fullName>
    </submittedName>
</protein>
<comment type="caution">
    <text evidence="2">The sequence shown here is derived from an EMBL/GenBank/DDBJ whole genome shotgun (WGS) entry which is preliminary data.</text>
</comment>